<keyword evidence="5" id="KW-0812">Transmembrane</keyword>
<dbReference type="Gene3D" id="2.60.120.620">
    <property type="entry name" value="q2cbj1_9rhob like domain"/>
    <property type="match status" value="1"/>
</dbReference>
<evidence type="ECO:0000256" key="7">
    <source>
        <dbReference type="ARBA" id="ARBA00023004"/>
    </source>
</evidence>
<dbReference type="RefSeq" id="XP_048141930.1">
    <property type="nucleotide sequence ID" value="XM_048285973.1"/>
</dbReference>
<dbReference type="PANTHER" id="PTHR10869:SF123">
    <property type="entry name" value="PROLYL 4-HYDROXYLASE 10-RELATED"/>
    <property type="match status" value="1"/>
</dbReference>
<evidence type="ECO:0000256" key="3">
    <source>
        <dbReference type="ARBA" id="ARBA00022723"/>
    </source>
</evidence>
<reference evidence="11 12" key="1">
    <citation type="submission" date="2025-05" db="UniProtKB">
        <authorList>
            <consortium name="RefSeq"/>
        </authorList>
    </citation>
    <scope>IDENTIFICATION</scope>
    <source>
        <tissue evidence="11 12">Leaf</tissue>
    </source>
</reference>
<protein>
    <submittedName>
        <fullName evidence="11 12">Probable prolyl 4-hydroxylase 10 isoform X1</fullName>
    </submittedName>
</protein>
<evidence type="ECO:0000256" key="1">
    <source>
        <dbReference type="ARBA" id="ARBA00001961"/>
    </source>
</evidence>
<evidence type="ECO:0000313" key="12">
    <source>
        <dbReference type="RefSeq" id="XP_048141931.1"/>
    </source>
</evidence>
<dbReference type="PANTHER" id="PTHR10869">
    <property type="entry name" value="PROLYL 4-HYDROXYLASE ALPHA SUBUNIT"/>
    <property type="match status" value="1"/>
</dbReference>
<evidence type="ECO:0000256" key="8">
    <source>
        <dbReference type="ARBA" id="ARBA00049169"/>
    </source>
</evidence>
<dbReference type="InterPro" id="IPR045054">
    <property type="entry name" value="P4HA-like"/>
</dbReference>
<gene>
    <name evidence="11 12" type="primary">LOC115750554</name>
</gene>
<keyword evidence="5" id="KW-0735">Signal-anchor</keyword>
<name>A0ABM3HZA5_9MYRT</name>
<proteinExistence type="predicted"/>
<evidence type="ECO:0000313" key="11">
    <source>
        <dbReference type="RefSeq" id="XP_048141930.1"/>
    </source>
</evidence>
<comment type="catalytic activity">
    <reaction evidence="8">
        <text>L-prolyl-[collagen] + 2-oxoglutarate + O2 = trans-4-hydroxy-L-prolyl-[collagen] + succinate + CO2</text>
        <dbReference type="Rhea" id="RHEA:18945"/>
        <dbReference type="Rhea" id="RHEA-COMP:11676"/>
        <dbReference type="Rhea" id="RHEA-COMP:11680"/>
        <dbReference type="ChEBI" id="CHEBI:15379"/>
        <dbReference type="ChEBI" id="CHEBI:16526"/>
        <dbReference type="ChEBI" id="CHEBI:16810"/>
        <dbReference type="ChEBI" id="CHEBI:30031"/>
        <dbReference type="ChEBI" id="CHEBI:50342"/>
        <dbReference type="ChEBI" id="CHEBI:61965"/>
        <dbReference type="EC" id="1.14.11.2"/>
    </reaction>
</comment>
<sequence length="316" mass="35833">MAEPRHPRFPQPKPPSSQLLRATLLIFRFVVLILLVVGACSFPSSSGGSSKANELSSILRMSVERSGLGREGDRGEQWVELISWEPIAFVYHNFLSEDECIYLIELAKPHMHKSTVVDSSTGEIKDNRFTYHLSSLFMKYLVDSVFLYNLIVCRVRTSSVMYLTRGRDKIIGDIEKRIADFTFIPAEHGEELQILHYEVGQKYEPHYDYFLDEYNTRNGGQRIATVVMYLSDVEEGGETVFPAAKGNLSAAPRWNGLSDCRKKGLSIKPKMGDALLFWNTKPDGALDESSFHGGCPVIKGNKWSSTKWLRVHEYKI</sequence>
<dbReference type="SMART" id="SM00702">
    <property type="entry name" value="P4Hc"/>
    <property type="match status" value="1"/>
</dbReference>
<dbReference type="InterPro" id="IPR006620">
    <property type="entry name" value="Pro_4_hyd_alph"/>
</dbReference>
<evidence type="ECO:0000256" key="4">
    <source>
        <dbReference type="ARBA" id="ARBA00022964"/>
    </source>
</evidence>
<keyword evidence="7" id="KW-0408">Iron</keyword>
<dbReference type="PROSITE" id="PS51471">
    <property type="entry name" value="FE2OG_OXY"/>
    <property type="match status" value="1"/>
</dbReference>
<evidence type="ECO:0000259" key="9">
    <source>
        <dbReference type="PROSITE" id="PS51471"/>
    </source>
</evidence>
<evidence type="ECO:0000256" key="6">
    <source>
        <dbReference type="ARBA" id="ARBA00023002"/>
    </source>
</evidence>
<keyword evidence="6" id="KW-0560">Oxidoreductase</keyword>
<feature type="domain" description="Fe2OG dioxygenase" evidence="9">
    <location>
        <begin position="188"/>
        <end position="311"/>
    </location>
</feature>
<evidence type="ECO:0000256" key="2">
    <source>
        <dbReference type="ARBA" id="ARBA00004648"/>
    </source>
</evidence>
<keyword evidence="10" id="KW-1185">Reference proteome</keyword>
<accession>A0ABM3HZA5</accession>
<dbReference type="GeneID" id="115750554"/>
<keyword evidence="3" id="KW-0479">Metal-binding</keyword>
<comment type="cofactor">
    <cofactor evidence="1">
        <name>L-ascorbate</name>
        <dbReference type="ChEBI" id="CHEBI:38290"/>
    </cofactor>
</comment>
<dbReference type="InterPro" id="IPR044862">
    <property type="entry name" value="Pro_4_hyd_alph_FE2OG_OXY"/>
</dbReference>
<dbReference type="RefSeq" id="XP_048141931.1">
    <property type="nucleotide sequence ID" value="XM_048285974.1"/>
</dbReference>
<dbReference type="InterPro" id="IPR005123">
    <property type="entry name" value="Oxoglu/Fe-dep_dioxygenase_dom"/>
</dbReference>
<dbReference type="Proteomes" id="UP000827889">
    <property type="component" value="Chromosome 10"/>
</dbReference>
<comment type="subcellular location">
    <subcellularLocation>
        <location evidence="2">Endoplasmic reticulum membrane</location>
        <topology evidence="2">Single-pass type II membrane protein</topology>
    </subcellularLocation>
</comment>
<dbReference type="Pfam" id="PF13640">
    <property type="entry name" value="2OG-FeII_Oxy_3"/>
    <property type="match status" value="1"/>
</dbReference>
<keyword evidence="4" id="KW-0223">Dioxygenase</keyword>
<organism evidence="10 12">
    <name type="scientific">Rhodamnia argentea</name>
    <dbReference type="NCBI Taxonomy" id="178133"/>
    <lineage>
        <taxon>Eukaryota</taxon>
        <taxon>Viridiplantae</taxon>
        <taxon>Streptophyta</taxon>
        <taxon>Embryophyta</taxon>
        <taxon>Tracheophyta</taxon>
        <taxon>Spermatophyta</taxon>
        <taxon>Magnoliopsida</taxon>
        <taxon>eudicotyledons</taxon>
        <taxon>Gunneridae</taxon>
        <taxon>Pentapetalae</taxon>
        <taxon>rosids</taxon>
        <taxon>malvids</taxon>
        <taxon>Myrtales</taxon>
        <taxon>Myrtaceae</taxon>
        <taxon>Myrtoideae</taxon>
        <taxon>Myrteae</taxon>
        <taxon>Australasian group</taxon>
        <taxon>Rhodamnia</taxon>
    </lineage>
</organism>
<evidence type="ECO:0000313" key="10">
    <source>
        <dbReference type="Proteomes" id="UP000827889"/>
    </source>
</evidence>
<evidence type="ECO:0000256" key="5">
    <source>
        <dbReference type="ARBA" id="ARBA00022968"/>
    </source>
</evidence>